<dbReference type="Pfam" id="PF10383">
    <property type="entry name" value="Clr2"/>
    <property type="match status" value="1"/>
</dbReference>
<sequence length="704" mass="79356">MAQNRVVVRLRPGCSDGDALHVPNEGRYTQVNPPTLYLEKTAQQWMQRRGEAQPGVNYILDTLPAGYTLWQRPRPSSSVVDKYLYGHPEHKKFDSPNRFYPHFEHLVENNGSSIGCPCTVCAGSMGVLPKSTSTSVKATVPKTSWPSPAPGVQAPLSTAPTIMQSKGRPKLVSAGVDSSRVDEEGTPDVYRNLIDKLRRYKTIDEMIAEPLSPDWRAEQEVLPDVLRQLKERDQWVPRVGEVVLYIREMRRGVDFVRHEVTGEYQLYDEETEEFLGSPLWEAGVIGEVPVGPCDIAGLHAETDETNVIYSGTRVEPLPDPNGTDKSLSKRHRYIPLRQTRPFVLWNELLQQVPQEQWHATIMNALTVTSTLSLVSKYRIRGTWPKADIYCHGVHIGHEMLVVGDRIRLLPNRSKANQTCCADILVIKSIRLKWSNLDIASNNDYDESRPYNSDVWVYGAAYTSDATRANKEDMSDRNAEPPKAASVYGEWFPLHSTNKELAVPFSRVFGRLYERDAMSFWLNADADNLPGLDTGRDGLMEARAFARQHDRRIVRLADGTWFWADSRTEALDLHTINGLEISKYDQERDIRDMRKKIKVIESLENSKPDPSKKPKTLASLGSKGLRSFMAPTTIPDRTNPARATSTSESATGTSSTSESSAPHKKRPHVVNLSNDEDEEEIRQATRVVEEGRNATKKQRVMVVID</sequence>
<feature type="compositionally biased region" description="Low complexity" evidence="1">
    <location>
        <begin position="642"/>
        <end position="659"/>
    </location>
</feature>
<reference evidence="4" key="1">
    <citation type="journal article" date="2020" name="Stud. Mycol.">
        <title>101 Dothideomycetes genomes: a test case for predicting lifestyles and emergence of pathogens.</title>
        <authorList>
            <person name="Haridas S."/>
            <person name="Albert R."/>
            <person name="Binder M."/>
            <person name="Bloem J."/>
            <person name="Labutti K."/>
            <person name="Salamov A."/>
            <person name="Andreopoulos B."/>
            <person name="Baker S."/>
            <person name="Barry K."/>
            <person name="Bills G."/>
            <person name="Bluhm B."/>
            <person name="Cannon C."/>
            <person name="Castanera R."/>
            <person name="Culley D."/>
            <person name="Daum C."/>
            <person name="Ezra D."/>
            <person name="Gonzalez J."/>
            <person name="Henrissat B."/>
            <person name="Kuo A."/>
            <person name="Liang C."/>
            <person name="Lipzen A."/>
            <person name="Lutzoni F."/>
            <person name="Magnuson J."/>
            <person name="Mondo S."/>
            <person name="Nolan M."/>
            <person name="Ohm R."/>
            <person name="Pangilinan J."/>
            <person name="Park H.-J."/>
            <person name="Ramirez L."/>
            <person name="Alfaro M."/>
            <person name="Sun H."/>
            <person name="Tritt A."/>
            <person name="Yoshinaga Y."/>
            <person name="Zwiers L.-H."/>
            <person name="Turgeon B."/>
            <person name="Goodwin S."/>
            <person name="Spatafora J."/>
            <person name="Crous P."/>
            <person name="Grigoriev I."/>
        </authorList>
    </citation>
    <scope>NUCLEOTIDE SEQUENCE</scope>
    <source>
        <strain evidence="4">CBS 110217</strain>
    </source>
</reference>
<accession>A0A9P4HFN0</accession>
<dbReference type="InterPro" id="IPR038986">
    <property type="entry name" value="Clr2"/>
</dbReference>
<dbReference type="EMBL" id="ML978168">
    <property type="protein sequence ID" value="KAF2033177.1"/>
    <property type="molecule type" value="Genomic_DNA"/>
</dbReference>
<comment type="caution">
    <text evidence="4">The sequence shown here is derived from an EMBL/GenBank/DDBJ whole genome shotgun (WGS) entry which is preliminary data.</text>
</comment>
<dbReference type="GO" id="GO:0033553">
    <property type="term" value="C:rDNA heterochromatin"/>
    <property type="evidence" value="ECO:0007669"/>
    <property type="project" value="TreeGrafter"/>
</dbReference>
<dbReference type="GO" id="GO:0031934">
    <property type="term" value="C:mating-type region heterochromatin"/>
    <property type="evidence" value="ECO:0007669"/>
    <property type="project" value="TreeGrafter"/>
</dbReference>
<dbReference type="InterPro" id="IPR018839">
    <property type="entry name" value="Tscrpt-silencing_Clr2_C"/>
</dbReference>
<feature type="compositionally biased region" description="Basic and acidic residues" evidence="1">
    <location>
        <begin position="600"/>
        <end position="611"/>
    </location>
</feature>
<evidence type="ECO:0000313" key="5">
    <source>
        <dbReference type="Proteomes" id="UP000799777"/>
    </source>
</evidence>
<dbReference type="AlphaFoldDB" id="A0A9P4HFN0"/>
<evidence type="ECO:0000256" key="1">
    <source>
        <dbReference type="SAM" id="MobiDB-lite"/>
    </source>
</evidence>
<dbReference type="GO" id="GO:0030466">
    <property type="term" value="P:silent mating-type cassette heterochromatin formation"/>
    <property type="evidence" value="ECO:0007669"/>
    <property type="project" value="TreeGrafter"/>
</dbReference>
<feature type="domain" description="Cryptic loci regulator 2 C-terminal" evidence="2">
    <location>
        <begin position="389"/>
        <end position="513"/>
    </location>
</feature>
<feature type="compositionally biased region" description="Basic and acidic residues" evidence="1">
    <location>
        <begin position="680"/>
        <end position="692"/>
    </location>
</feature>
<evidence type="ECO:0000259" key="2">
    <source>
        <dbReference type="Pfam" id="PF10383"/>
    </source>
</evidence>
<dbReference type="PANTHER" id="PTHR38046">
    <property type="entry name" value="CRYPTIC LOCI REGULATOR 2"/>
    <property type="match status" value="1"/>
</dbReference>
<organism evidence="4 5">
    <name type="scientific">Setomelanomma holmii</name>
    <dbReference type="NCBI Taxonomy" id="210430"/>
    <lineage>
        <taxon>Eukaryota</taxon>
        <taxon>Fungi</taxon>
        <taxon>Dikarya</taxon>
        <taxon>Ascomycota</taxon>
        <taxon>Pezizomycotina</taxon>
        <taxon>Dothideomycetes</taxon>
        <taxon>Pleosporomycetidae</taxon>
        <taxon>Pleosporales</taxon>
        <taxon>Pleosporineae</taxon>
        <taxon>Phaeosphaeriaceae</taxon>
        <taxon>Setomelanomma</taxon>
    </lineage>
</organism>
<keyword evidence="5" id="KW-1185">Reference proteome</keyword>
<dbReference type="Pfam" id="PF16761">
    <property type="entry name" value="Clr2_transil"/>
    <property type="match status" value="1"/>
</dbReference>
<protein>
    <recommendedName>
        <fullName evidence="6">Cryptic loci regulator 2 N-terminal domain-containing protein</fullName>
    </recommendedName>
</protein>
<dbReference type="OrthoDB" id="438224at2759"/>
<evidence type="ECO:0008006" key="6">
    <source>
        <dbReference type="Google" id="ProtNLM"/>
    </source>
</evidence>
<evidence type="ECO:0000313" key="4">
    <source>
        <dbReference type="EMBL" id="KAF2033177.1"/>
    </source>
</evidence>
<dbReference type="Proteomes" id="UP000799777">
    <property type="component" value="Unassembled WGS sequence"/>
</dbReference>
<feature type="domain" description="Cryptic loci regulator 2 N-terminal" evidence="3">
    <location>
        <begin position="58"/>
        <end position="121"/>
    </location>
</feature>
<dbReference type="GO" id="GO:0070824">
    <property type="term" value="C:SHREC complex"/>
    <property type="evidence" value="ECO:0007669"/>
    <property type="project" value="InterPro"/>
</dbReference>
<dbReference type="InterPro" id="IPR031915">
    <property type="entry name" value="Clr2_N"/>
</dbReference>
<gene>
    <name evidence="4" type="ORF">EK21DRAFT_59188</name>
</gene>
<dbReference type="PANTHER" id="PTHR38046:SF1">
    <property type="entry name" value="CRYPTIC LOCI REGULATOR 2"/>
    <property type="match status" value="1"/>
</dbReference>
<name>A0A9P4HFN0_9PLEO</name>
<evidence type="ECO:0000259" key="3">
    <source>
        <dbReference type="Pfam" id="PF16761"/>
    </source>
</evidence>
<feature type="region of interest" description="Disordered" evidence="1">
    <location>
        <begin position="600"/>
        <end position="704"/>
    </location>
</feature>
<proteinExistence type="predicted"/>